<dbReference type="EMBL" id="LAHO01000011">
    <property type="protein sequence ID" value="KKO45197.1"/>
    <property type="molecule type" value="Genomic_DNA"/>
</dbReference>
<proteinExistence type="predicted"/>
<name>A0A0M2V2Z0_9GAMM</name>
<reference evidence="1 2" key="1">
    <citation type="submission" date="2015-03" db="EMBL/GenBank/DDBJ databases">
        <title>Draft genome sequences of two protease-producing strains of Arsukibacterium isolated from two cold and alkaline environments.</title>
        <authorList>
            <person name="Lylloff J.E."/>
            <person name="Skov L.B."/>
            <person name="Jepsen M."/>
            <person name="Hallin P.F."/>
            <person name="Sorensen S.J."/>
            <person name="Stougaard P."/>
            <person name="Glaring M.A."/>
        </authorList>
    </citation>
    <scope>NUCLEOTIDE SEQUENCE [LARGE SCALE GENOMIC DNA]</scope>
    <source>
        <strain evidence="1 2">GCM72</strain>
    </source>
</reference>
<dbReference type="OrthoDB" id="3034864at2"/>
<organism evidence="1 2">
    <name type="scientific">Arsukibacterium ikkense</name>
    <dbReference type="NCBI Taxonomy" id="336831"/>
    <lineage>
        <taxon>Bacteria</taxon>
        <taxon>Pseudomonadati</taxon>
        <taxon>Pseudomonadota</taxon>
        <taxon>Gammaproteobacteria</taxon>
        <taxon>Chromatiales</taxon>
        <taxon>Chromatiaceae</taxon>
        <taxon>Arsukibacterium</taxon>
    </lineage>
</organism>
<keyword evidence="2" id="KW-1185">Reference proteome</keyword>
<gene>
    <name evidence="1" type="ORF">WG68_12290</name>
</gene>
<dbReference type="Proteomes" id="UP000034228">
    <property type="component" value="Unassembled WGS sequence"/>
</dbReference>
<sequence length="222" mass="25882">MSTQFNFSGLSPLFNESIERDEQTIAFEVQNGRGRFLFLMFFDDDDIETQDQLFVFLRNTRYMLELKLYGAHRKGQFCVYVKPWQEEQIKLELGIGQSQSTTPFDLIRFLTDLNAALPVSLPLTQKIENLRRNWNVIRPDLPERVIKEEDKTVLIGEKRLPEGHSPNERTLRKLYLHTQGNPNDIARLIRCLKAAKMTVAWTTEDSKFSSTDVRALINKVEQ</sequence>
<evidence type="ECO:0000313" key="2">
    <source>
        <dbReference type="Proteomes" id="UP000034228"/>
    </source>
</evidence>
<comment type="caution">
    <text evidence="1">The sequence shown here is derived from an EMBL/GenBank/DDBJ whole genome shotgun (WGS) entry which is preliminary data.</text>
</comment>
<evidence type="ECO:0000313" key="1">
    <source>
        <dbReference type="EMBL" id="KKO45197.1"/>
    </source>
</evidence>
<protein>
    <submittedName>
        <fullName evidence="1">Uncharacterized protein</fullName>
    </submittedName>
</protein>
<dbReference type="RefSeq" id="WP_046557985.1">
    <property type="nucleotide sequence ID" value="NZ_LAHO01000011.1"/>
</dbReference>
<dbReference type="AlphaFoldDB" id="A0A0M2V2Z0"/>
<accession>A0A0M2V2Z0</accession>